<evidence type="ECO:0000256" key="2">
    <source>
        <dbReference type="ARBA" id="ARBA00010472"/>
    </source>
</evidence>
<keyword evidence="4 9" id="KW-0646">Protease inhibitor</keyword>
<dbReference type="GO" id="GO:0030414">
    <property type="term" value="F:peptidase inhibitor activity"/>
    <property type="evidence" value="ECO:0007669"/>
    <property type="project" value="UniProtKB-KW"/>
</dbReference>
<evidence type="ECO:0000256" key="1">
    <source>
        <dbReference type="ARBA" id="ARBA00004613"/>
    </source>
</evidence>
<dbReference type="Gene3D" id="3.30.350.10">
    <property type="entry name" value="Subtilisin inhibitor-like"/>
    <property type="match status" value="1"/>
</dbReference>
<evidence type="ECO:0000256" key="5">
    <source>
        <dbReference type="ARBA" id="ARBA00022900"/>
    </source>
</evidence>
<dbReference type="EMBL" id="JAIBOA010000003">
    <property type="protein sequence ID" value="MBW8481775.1"/>
    <property type="molecule type" value="Genomic_DNA"/>
</dbReference>
<dbReference type="PROSITE" id="PS00999">
    <property type="entry name" value="SSI"/>
    <property type="match status" value="1"/>
</dbReference>
<keyword evidence="3" id="KW-0964">Secreted</keyword>
<dbReference type="InterPro" id="IPR036819">
    <property type="entry name" value="Subtilisin_inhibitor-like_sf"/>
</dbReference>
<evidence type="ECO:0000256" key="4">
    <source>
        <dbReference type="ARBA" id="ARBA00022690"/>
    </source>
</evidence>
<feature type="chain" id="PRO_5046704185" evidence="7">
    <location>
        <begin position="21"/>
        <end position="149"/>
    </location>
</feature>
<protein>
    <submittedName>
        <fullName evidence="9">Subtilase-type protease inhibitor</fullName>
    </submittedName>
</protein>
<comment type="subcellular location">
    <subcellularLocation>
        <location evidence="1">Secreted</location>
    </subcellularLocation>
</comment>
<sequence length="149" mass="15319">MRYRMLLLATPALAAILSSAACGSEQAGGSAGAVRPSTAAASPAETLTVQVKASPEAPAKRWTLTCDPVGGDHPKGAAACAALAKAADPFKALPKDRICTKIYGGPETATVTGTWKGEPVDARFARADGCQLSQWTELKPLFGDVPPVR</sequence>
<dbReference type="SUPFAM" id="SSF55399">
    <property type="entry name" value="Subtilisin inhibitor"/>
    <property type="match status" value="1"/>
</dbReference>
<dbReference type="InterPro" id="IPR020054">
    <property type="entry name" value="Prot_inh_SSI_I16_CS"/>
</dbReference>
<evidence type="ECO:0000313" key="10">
    <source>
        <dbReference type="Proteomes" id="UP000774570"/>
    </source>
</evidence>
<comment type="similarity">
    <text evidence="2">Belongs to the protease inhibitor I16 (SSI) family.</text>
</comment>
<dbReference type="InterPro" id="IPR023549">
    <property type="entry name" value="Subtilisin_inhibitor"/>
</dbReference>
<evidence type="ECO:0000259" key="8">
    <source>
        <dbReference type="Pfam" id="PF00720"/>
    </source>
</evidence>
<evidence type="ECO:0000313" key="9">
    <source>
        <dbReference type="EMBL" id="MBW8481775.1"/>
    </source>
</evidence>
<proteinExistence type="inferred from homology"/>
<evidence type="ECO:0000256" key="3">
    <source>
        <dbReference type="ARBA" id="ARBA00022525"/>
    </source>
</evidence>
<dbReference type="PROSITE" id="PS51257">
    <property type="entry name" value="PROKAR_LIPOPROTEIN"/>
    <property type="match status" value="1"/>
</dbReference>
<dbReference type="Proteomes" id="UP000774570">
    <property type="component" value="Unassembled WGS sequence"/>
</dbReference>
<evidence type="ECO:0000256" key="6">
    <source>
        <dbReference type="ARBA" id="ARBA00023157"/>
    </source>
</evidence>
<keyword evidence="10" id="KW-1185">Reference proteome</keyword>
<reference evidence="9 10" key="1">
    <citation type="submission" date="2021-07" db="EMBL/GenBank/DDBJ databases">
        <title>Actinomadura sp. PM05-2 isolated from lichen.</title>
        <authorList>
            <person name="Somphong A."/>
            <person name="Phongsopitanun W."/>
            <person name="Tanasupawat S."/>
            <person name="Peongsungnone V."/>
        </authorList>
    </citation>
    <scope>NUCLEOTIDE SEQUENCE [LARGE SCALE GENOMIC DNA]</scope>
    <source>
        <strain evidence="9 10">PM05-2</strain>
    </source>
</reference>
<organism evidence="9 10">
    <name type="scientific">Actinomadura parmotrematis</name>
    <dbReference type="NCBI Taxonomy" id="2864039"/>
    <lineage>
        <taxon>Bacteria</taxon>
        <taxon>Bacillati</taxon>
        <taxon>Actinomycetota</taxon>
        <taxon>Actinomycetes</taxon>
        <taxon>Streptosporangiales</taxon>
        <taxon>Thermomonosporaceae</taxon>
        <taxon>Actinomadura</taxon>
    </lineage>
</organism>
<comment type="caution">
    <text evidence="9">The sequence shown here is derived from an EMBL/GenBank/DDBJ whole genome shotgun (WGS) entry which is preliminary data.</text>
</comment>
<keyword evidence="6" id="KW-1015">Disulfide bond</keyword>
<keyword evidence="5" id="KW-0722">Serine protease inhibitor</keyword>
<feature type="domain" description="Subtilisin inhibitor" evidence="8">
    <location>
        <begin position="47"/>
        <end position="121"/>
    </location>
</feature>
<gene>
    <name evidence="9" type="ORF">K1Y72_05290</name>
</gene>
<dbReference type="Pfam" id="PF00720">
    <property type="entry name" value="SSI"/>
    <property type="match status" value="1"/>
</dbReference>
<name>A0ABS7FN23_9ACTN</name>
<evidence type="ECO:0000256" key="7">
    <source>
        <dbReference type="SAM" id="SignalP"/>
    </source>
</evidence>
<feature type="signal peptide" evidence="7">
    <location>
        <begin position="1"/>
        <end position="20"/>
    </location>
</feature>
<accession>A0ABS7FN23</accession>
<keyword evidence="7" id="KW-0732">Signal</keyword>